<dbReference type="CDD" id="cd16913">
    <property type="entry name" value="YkuD_like"/>
    <property type="match status" value="1"/>
</dbReference>
<dbReference type="GO" id="GO:0016757">
    <property type="term" value="F:glycosyltransferase activity"/>
    <property type="evidence" value="ECO:0007669"/>
    <property type="project" value="UniProtKB-KW"/>
</dbReference>
<keyword evidence="5" id="KW-0378">Hydrolase</keyword>
<keyword evidence="7" id="KW-0573">Peptidoglycan synthesis</keyword>
<dbReference type="GO" id="GO:0071555">
    <property type="term" value="P:cell wall organization"/>
    <property type="evidence" value="ECO:0007669"/>
    <property type="project" value="UniProtKB-KW"/>
</dbReference>
<evidence type="ECO:0000256" key="2">
    <source>
        <dbReference type="ARBA" id="ARBA00005992"/>
    </source>
</evidence>
<comment type="pathway">
    <text evidence="1">Cell wall biogenesis; peptidoglycan biosynthesis.</text>
</comment>
<evidence type="ECO:0000313" key="11">
    <source>
        <dbReference type="EMBL" id="CAB5033402.1"/>
    </source>
</evidence>
<sequence length="345" mass="36250">MPRKYLLPIVAAGAFLVLLLGGAFAYDSATSQTIAHGVTVGNVDVGGLSADEARVKLHRDLLGSLETPVTVTRGKRSWQLGPQQSKIGADINGSVNAALAKSNGGNFLVRAYRKLTGTEIDASVDPAVTFSSPAVAKFVRRVTKAVDRPATDASLAFTVSAVEPVPSKRGVAVKQGRLRNEVATALGTPGARHDVAVAVRVLKPKVTTKQLAKKYPTVITVDRSNFRLTLFRDLKVVKSYPIAVGRAGLETPAGLYSIQDMQVNPSWHVPNSAWAGELAGKIIPPGPDDPIKARWMGIAGGAGIHGTAEPGSLGSAASHGCVRMSIPDVIDLFDRVRVGTPVFIA</sequence>
<dbReference type="GO" id="GO:0018104">
    <property type="term" value="P:peptidoglycan-protein cross-linking"/>
    <property type="evidence" value="ECO:0007669"/>
    <property type="project" value="TreeGrafter"/>
</dbReference>
<comment type="similarity">
    <text evidence="2">Belongs to the YkuD family.</text>
</comment>
<dbReference type="UniPathway" id="UPA00219"/>
<organism evidence="10">
    <name type="scientific">freshwater metagenome</name>
    <dbReference type="NCBI Taxonomy" id="449393"/>
    <lineage>
        <taxon>unclassified sequences</taxon>
        <taxon>metagenomes</taxon>
        <taxon>ecological metagenomes</taxon>
    </lineage>
</organism>
<evidence type="ECO:0000256" key="7">
    <source>
        <dbReference type="ARBA" id="ARBA00022984"/>
    </source>
</evidence>
<evidence type="ECO:0000313" key="10">
    <source>
        <dbReference type="EMBL" id="CAB4341210.1"/>
    </source>
</evidence>
<keyword evidence="6" id="KW-0133">Cell shape</keyword>
<keyword evidence="4" id="KW-0808">Transferase</keyword>
<accession>A0A6J5ZL27</accession>
<keyword evidence="3" id="KW-0328">Glycosyltransferase</keyword>
<dbReference type="GO" id="GO:0008360">
    <property type="term" value="P:regulation of cell shape"/>
    <property type="evidence" value="ECO:0007669"/>
    <property type="project" value="UniProtKB-KW"/>
</dbReference>
<dbReference type="GO" id="GO:0071972">
    <property type="term" value="F:peptidoglycan L,D-transpeptidase activity"/>
    <property type="evidence" value="ECO:0007669"/>
    <property type="project" value="TreeGrafter"/>
</dbReference>
<evidence type="ECO:0000256" key="4">
    <source>
        <dbReference type="ARBA" id="ARBA00022679"/>
    </source>
</evidence>
<feature type="domain" description="L,D-TPase catalytic" evidence="9">
    <location>
        <begin position="217"/>
        <end position="345"/>
    </location>
</feature>
<dbReference type="Gene3D" id="2.40.440.10">
    <property type="entry name" value="L,D-transpeptidase catalytic domain-like"/>
    <property type="match status" value="1"/>
</dbReference>
<evidence type="ECO:0000256" key="1">
    <source>
        <dbReference type="ARBA" id="ARBA00004752"/>
    </source>
</evidence>
<dbReference type="EMBL" id="CAESAO010000037">
    <property type="protein sequence ID" value="CAB4341210.1"/>
    <property type="molecule type" value="Genomic_DNA"/>
</dbReference>
<dbReference type="EMBL" id="CAFBPX010000081">
    <property type="protein sequence ID" value="CAB5033402.1"/>
    <property type="molecule type" value="Genomic_DNA"/>
</dbReference>
<dbReference type="PANTHER" id="PTHR30582:SF24">
    <property type="entry name" value="L,D-TRANSPEPTIDASE ERFK_SRFK-RELATED"/>
    <property type="match status" value="1"/>
</dbReference>
<reference evidence="10" key="1">
    <citation type="submission" date="2020-05" db="EMBL/GenBank/DDBJ databases">
        <authorList>
            <person name="Chiriac C."/>
            <person name="Salcher M."/>
            <person name="Ghai R."/>
            <person name="Kavagutti S V."/>
        </authorList>
    </citation>
    <scope>NUCLEOTIDE SEQUENCE</scope>
</reference>
<dbReference type="InterPro" id="IPR005490">
    <property type="entry name" value="LD_TPept_cat_dom"/>
</dbReference>
<dbReference type="Pfam" id="PF12229">
    <property type="entry name" value="PG_binding_4"/>
    <property type="match status" value="1"/>
</dbReference>
<evidence type="ECO:0000256" key="3">
    <source>
        <dbReference type="ARBA" id="ARBA00022676"/>
    </source>
</evidence>
<proteinExistence type="inferred from homology"/>
<dbReference type="InterPro" id="IPR022029">
    <property type="entry name" value="YoaR-like_PG-bd"/>
</dbReference>
<evidence type="ECO:0000256" key="5">
    <source>
        <dbReference type="ARBA" id="ARBA00022801"/>
    </source>
</evidence>
<evidence type="ECO:0000256" key="8">
    <source>
        <dbReference type="ARBA" id="ARBA00023316"/>
    </source>
</evidence>
<gene>
    <name evidence="10" type="ORF">UFOPK3522_00609</name>
    <name evidence="11" type="ORF">UFOPK4175_00578</name>
</gene>
<dbReference type="GO" id="GO:0005576">
    <property type="term" value="C:extracellular region"/>
    <property type="evidence" value="ECO:0007669"/>
    <property type="project" value="TreeGrafter"/>
</dbReference>
<name>A0A6J5ZL27_9ZZZZ</name>
<dbReference type="AlphaFoldDB" id="A0A6J5ZL27"/>
<evidence type="ECO:0000259" key="9">
    <source>
        <dbReference type="PROSITE" id="PS52029"/>
    </source>
</evidence>
<dbReference type="Pfam" id="PF03734">
    <property type="entry name" value="YkuD"/>
    <property type="match status" value="1"/>
</dbReference>
<dbReference type="InterPro" id="IPR050979">
    <property type="entry name" value="LD-transpeptidase"/>
</dbReference>
<dbReference type="PANTHER" id="PTHR30582">
    <property type="entry name" value="L,D-TRANSPEPTIDASE"/>
    <property type="match status" value="1"/>
</dbReference>
<dbReference type="SUPFAM" id="SSF141523">
    <property type="entry name" value="L,D-transpeptidase catalytic domain-like"/>
    <property type="match status" value="1"/>
</dbReference>
<dbReference type="PROSITE" id="PS52029">
    <property type="entry name" value="LD_TPASE"/>
    <property type="match status" value="1"/>
</dbReference>
<keyword evidence="8" id="KW-0961">Cell wall biogenesis/degradation</keyword>
<dbReference type="InterPro" id="IPR038063">
    <property type="entry name" value="Transpep_catalytic_dom"/>
</dbReference>
<protein>
    <submittedName>
        <fullName evidence="10">Unannotated protein</fullName>
    </submittedName>
</protein>
<evidence type="ECO:0000256" key="6">
    <source>
        <dbReference type="ARBA" id="ARBA00022960"/>
    </source>
</evidence>